<gene>
    <name evidence="2" type="ORF">GGR27_001701</name>
</gene>
<keyword evidence="3" id="KW-1185">Reference proteome</keyword>
<evidence type="ECO:0000313" key="2">
    <source>
        <dbReference type="EMBL" id="NJC26202.1"/>
    </source>
</evidence>
<dbReference type="NCBIfam" id="NF002542">
    <property type="entry name" value="PRK02101.1-3"/>
    <property type="match status" value="1"/>
</dbReference>
<dbReference type="HAMAP" id="MF_00652">
    <property type="entry name" value="UPF0246"/>
    <property type="match status" value="1"/>
</dbReference>
<reference evidence="2 3" key="1">
    <citation type="submission" date="2020-03" db="EMBL/GenBank/DDBJ databases">
        <title>Genomic Encyclopedia of Type Strains, Phase IV (KMG-IV): sequencing the most valuable type-strain genomes for metagenomic binning, comparative biology and taxonomic classification.</title>
        <authorList>
            <person name="Goeker M."/>
        </authorList>
    </citation>
    <scope>NUCLEOTIDE SEQUENCE [LARGE SCALE GENOMIC DNA]</scope>
    <source>
        <strain evidence="2 3">DSM 105096</strain>
    </source>
</reference>
<dbReference type="InterPro" id="IPR005583">
    <property type="entry name" value="YaaA"/>
</dbReference>
<comment type="similarity">
    <text evidence="1">Belongs to the UPF0246 family.</text>
</comment>
<dbReference type="RefSeq" id="WP_168036958.1">
    <property type="nucleotide sequence ID" value="NZ_JAATJH010000002.1"/>
</dbReference>
<dbReference type="Pfam" id="PF03883">
    <property type="entry name" value="H2O2_YaaD"/>
    <property type="match status" value="1"/>
</dbReference>
<organism evidence="2 3">
    <name type="scientific">Neolewinella antarctica</name>
    <dbReference type="NCBI Taxonomy" id="442734"/>
    <lineage>
        <taxon>Bacteria</taxon>
        <taxon>Pseudomonadati</taxon>
        <taxon>Bacteroidota</taxon>
        <taxon>Saprospiria</taxon>
        <taxon>Saprospirales</taxon>
        <taxon>Lewinellaceae</taxon>
        <taxon>Neolewinella</taxon>
    </lineage>
</organism>
<protein>
    <recommendedName>
        <fullName evidence="1">UPF0246 protein GGR27_001701</fullName>
    </recommendedName>
</protein>
<dbReference type="PANTHER" id="PTHR30283">
    <property type="entry name" value="PEROXIDE STRESS RESPONSE PROTEIN YAAA"/>
    <property type="match status" value="1"/>
</dbReference>
<dbReference type="EMBL" id="JAATJH010000002">
    <property type="protein sequence ID" value="NJC26202.1"/>
    <property type="molecule type" value="Genomic_DNA"/>
</dbReference>
<comment type="caution">
    <text evidence="2">The sequence shown here is derived from an EMBL/GenBank/DDBJ whole genome shotgun (WGS) entry which is preliminary data.</text>
</comment>
<dbReference type="PANTHER" id="PTHR30283:SF4">
    <property type="entry name" value="PEROXIDE STRESS RESISTANCE PROTEIN YAAA"/>
    <property type="match status" value="1"/>
</dbReference>
<evidence type="ECO:0000313" key="3">
    <source>
        <dbReference type="Proteomes" id="UP000770785"/>
    </source>
</evidence>
<accession>A0ABX0XAF1</accession>
<name>A0ABX0XAF1_9BACT</name>
<evidence type="ECO:0000256" key="1">
    <source>
        <dbReference type="HAMAP-Rule" id="MF_00652"/>
    </source>
</evidence>
<proteinExistence type="inferred from homology"/>
<sequence length="252" mass="28451">MLLLLSPAKTLDMQPTARTSTQPRLLAESAELVGQLRGHSKDNLRDLMKISEKLADLNHGRFQAYSEPFTSENASAAGHAFRGDVYQDLAYHEFTESQKTLADRQIRILSGLYGVLRPSDLMQAYRLEMGTRLKNLRGKNLYEFWGDKITDLLNEDLTETGDDTVLNLASQEYFKSVNTDKLAGRLLTAHFKEDRKGKLKVIAFNAKKARGRLAQLITLEGMTSPAGMQELVVNDYIYSEELSSADDWVWTK</sequence>
<dbReference type="Proteomes" id="UP000770785">
    <property type="component" value="Unassembled WGS sequence"/>
</dbReference>